<evidence type="ECO:0008006" key="4">
    <source>
        <dbReference type="Google" id="ProtNLM"/>
    </source>
</evidence>
<protein>
    <recommendedName>
        <fullName evidence="4">Secreted protein</fullName>
    </recommendedName>
</protein>
<dbReference type="EMBL" id="VCHE01000151">
    <property type="protein sequence ID" value="KAB2570106.1"/>
    <property type="molecule type" value="Genomic_DNA"/>
</dbReference>
<proteinExistence type="predicted"/>
<name>A0A5N5CXS8_9PEZI</name>
<comment type="caution">
    <text evidence="2">The sequence shown here is derived from an EMBL/GenBank/DDBJ whole genome shotgun (WGS) entry which is preliminary data.</text>
</comment>
<sequence>MILRGLAGGLLVPLVAAAALRPRQDEDIRPYRILQIDVQARVLLQPIVVDTFVRRATELAVFPGLTIPITNAPTLVDTTVTGTTITHIIFFNVVLYNFEVVIYDILQGFVQRAIILKFYVIINLDFHDIVYKVFNLLDCYVIVDCCPDSTCGESFGSAE</sequence>
<dbReference type="AlphaFoldDB" id="A0A5N5CXS8"/>
<accession>A0A5N5CXS8</accession>
<reference evidence="2 3" key="1">
    <citation type="journal article" date="2019" name="Sci. Rep.">
        <title>A multi-omics analysis of the grapevine pathogen Lasiodiplodia theobromae reveals that temperature affects the expression of virulence- and pathogenicity-related genes.</title>
        <authorList>
            <person name="Felix C."/>
            <person name="Meneses R."/>
            <person name="Goncalves M.F.M."/>
            <person name="Tilleman L."/>
            <person name="Duarte A.S."/>
            <person name="Jorrin-Novo J.V."/>
            <person name="Van de Peer Y."/>
            <person name="Deforce D."/>
            <person name="Van Nieuwerburgh F."/>
            <person name="Esteves A.C."/>
            <person name="Alves A."/>
        </authorList>
    </citation>
    <scope>NUCLEOTIDE SEQUENCE [LARGE SCALE GENOMIC DNA]</scope>
    <source>
        <strain evidence="2 3">LA-SOL3</strain>
    </source>
</reference>
<dbReference type="Proteomes" id="UP000325902">
    <property type="component" value="Unassembled WGS sequence"/>
</dbReference>
<keyword evidence="1" id="KW-0732">Signal</keyword>
<evidence type="ECO:0000313" key="2">
    <source>
        <dbReference type="EMBL" id="KAB2570106.1"/>
    </source>
</evidence>
<feature type="chain" id="PRO_5024801067" description="Secreted protein" evidence="1">
    <location>
        <begin position="18"/>
        <end position="159"/>
    </location>
</feature>
<feature type="signal peptide" evidence="1">
    <location>
        <begin position="1"/>
        <end position="17"/>
    </location>
</feature>
<gene>
    <name evidence="2" type="ORF">DBV05_g11215</name>
</gene>
<keyword evidence="3" id="KW-1185">Reference proteome</keyword>
<evidence type="ECO:0000256" key="1">
    <source>
        <dbReference type="SAM" id="SignalP"/>
    </source>
</evidence>
<organism evidence="2 3">
    <name type="scientific">Lasiodiplodia theobromae</name>
    <dbReference type="NCBI Taxonomy" id="45133"/>
    <lineage>
        <taxon>Eukaryota</taxon>
        <taxon>Fungi</taxon>
        <taxon>Dikarya</taxon>
        <taxon>Ascomycota</taxon>
        <taxon>Pezizomycotina</taxon>
        <taxon>Dothideomycetes</taxon>
        <taxon>Dothideomycetes incertae sedis</taxon>
        <taxon>Botryosphaeriales</taxon>
        <taxon>Botryosphaeriaceae</taxon>
        <taxon>Lasiodiplodia</taxon>
    </lineage>
</organism>
<evidence type="ECO:0000313" key="3">
    <source>
        <dbReference type="Proteomes" id="UP000325902"/>
    </source>
</evidence>